<reference evidence="10 11" key="1">
    <citation type="submission" date="2016-05" db="EMBL/GenBank/DDBJ databases">
        <title>Comparative genomics of biotechnologically important yeasts.</title>
        <authorList>
            <consortium name="DOE Joint Genome Institute"/>
            <person name="Riley R."/>
            <person name="Haridas S."/>
            <person name="Wolfe K.H."/>
            <person name="Lopes M.R."/>
            <person name="Hittinger C.T."/>
            <person name="Goker M."/>
            <person name="Salamov A."/>
            <person name="Wisecaver J."/>
            <person name="Long T.M."/>
            <person name="Aerts A.L."/>
            <person name="Barry K."/>
            <person name="Choi C."/>
            <person name="Clum A."/>
            <person name="Coughlan A.Y."/>
            <person name="Deshpande S."/>
            <person name="Douglass A.P."/>
            <person name="Hanson S.J."/>
            <person name="Klenk H.-P."/>
            <person name="LaButti K."/>
            <person name="Lapidus A."/>
            <person name="Lindquist E."/>
            <person name="Lipzen A."/>
            <person name="Meier-kolthoff J.P."/>
            <person name="Ohm R.A."/>
            <person name="Otillar R.P."/>
            <person name="Pangilinan J."/>
            <person name="Peng Y."/>
            <person name="Rokas A."/>
            <person name="Rosa C.A."/>
            <person name="Scheuner C."/>
            <person name="Sibirny A.A."/>
            <person name="Slot J.C."/>
            <person name="Stielow J.B."/>
            <person name="Sun H."/>
            <person name="Kurtzman C.P."/>
            <person name="Blackwell M."/>
            <person name="Grigoriev I.V."/>
            <person name="Jeffries T.W."/>
        </authorList>
    </citation>
    <scope>NUCLEOTIDE SEQUENCE [LARGE SCALE GENOMIC DNA]</scope>
    <source>
        <strain evidence="10 11">NRRL YB-4993</strain>
    </source>
</reference>
<dbReference type="InterPro" id="IPR011011">
    <property type="entry name" value="Znf_FYVE_PHD"/>
</dbReference>
<keyword evidence="6" id="KW-0539">Nucleus</keyword>
<feature type="binding site" evidence="8">
    <location>
        <position position="224"/>
    </location>
    <ligand>
        <name>Zn(2+)</name>
        <dbReference type="ChEBI" id="CHEBI:29105"/>
        <label>1</label>
    </ligand>
</feature>
<dbReference type="SMART" id="SM00249">
    <property type="entry name" value="PHD"/>
    <property type="match status" value="1"/>
</dbReference>
<dbReference type="GO" id="GO:0008270">
    <property type="term" value="F:zinc ion binding"/>
    <property type="evidence" value="ECO:0007669"/>
    <property type="project" value="UniProtKB-KW"/>
</dbReference>
<keyword evidence="4" id="KW-0863">Zinc-finger</keyword>
<comment type="caution">
    <text evidence="10">The sequence shown here is derived from an EMBL/GenBank/DDBJ whole genome shotgun (WGS) entry which is preliminary data.</text>
</comment>
<dbReference type="Proteomes" id="UP000092555">
    <property type="component" value="Unassembled WGS sequence"/>
</dbReference>
<evidence type="ECO:0000256" key="4">
    <source>
        <dbReference type="ARBA" id="ARBA00022771"/>
    </source>
</evidence>
<feature type="site" description="Histone H3K4me3 binding" evidence="7">
    <location>
        <position position="195"/>
    </location>
</feature>
<feature type="binding site" evidence="8">
    <location>
        <position position="214"/>
    </location>
    <ligand>
        <name>Zn(2+)</name>
        <dbReference type="ChEBI" id="CHEBI:29105"/>
        <label>2</label>
    </ligand>
</feature>
<keyword evidence="11" id="KW-1185">Reference proteome</keyword>
<evidence type="ECO:0000313" key="10">
    <source>
        <dbReference type="EMBL" id="OBA23639.1"/>
    </source>
</evidence>
<dbReference type="Gene3D" id="3.30.40.10">
    <property type="entry name" value="Zinc/RING finger domain, C3HC4 (zinc finger)"/>
    <property type="match status" value="1"/>
</dbReference>
<keyword evidence="3 8" id="KW-0479">Metal-binding</keyword>
<dbReference type="SUPFAM" id="SSF57903">
    <property type="entry name" value="FYVE/PHD zinc finger"/>
    <property type="match status" value="1"/>
</dbReference>
<evidence type="ECO:0000256" key="3">
    <source>
        <dbReference type="ARBA" id="ARBA00022723"/>
    </source>
</evidence>
<dbReference type="CDD" id="cd15505">
    <property type="entry name" value="PHD_ING"/>
    <property type="match status" value="1"/>
</dbReference>
<dbReference type="EMBL" id="LXTC01000001">
    <property type="protein sequence ID" value="OBA23639.1"/>
    <property type="molecule type" value="Genomic_DNA"/>
</dbReference>
<dbReference type="OrthoDB" id="5411773at2759"/>
<evidence type="ECO:0000256" key="7">
    <source>
        <dbReference type="PIRSR" id="PIRSR628651-50"/>
    </source>
</evidence>
<name>A0A1A0HHK0_9ASCO</name>
<dbReference type="GO" id="GO:0006355">
    <property type="term" value="P:regulation of DNA-templated transcription"/>
    <property type="evidence" value="ECO:0007669"/>
    <property type="project" value="TreeGrafter"/>
</dbReference>
<organism evidence="10 11">
    <name type="scientific">Metschnikowia bicuspidata var. bicuspidata NRRL YB-4993</name>
    <dbReference type="NCBI Taxonomy" id="869754"/>
    <lineage>
        <taxon>Eukaryota</taxon>
        <taxon>Fungi</taxon>
        <taxon>Dikarya</taxon>
        <taxon>Ascomycota</taxon>
        <taxon>Saccharomycotina</taxon>
        <taxon>Pichiomycetes</taxon>
        <taxon>Metschnikowiaceae</taxon>
        <taxon>Metschnikowia</taxon>
    </lineage>
</organism>
<protein>
    <recommendedName>
        <fullName evidence="9">Zinc finger PHD-type domain-containing protein</fullName>
    </recommendedName>
</protein>
<feature type="binding site" evidence="8">
    <location>
        <position position="198"/>
    </location>
    <ligand>
        <name>Zn(2+)</name>
        <dbReference type="ChEBI" id="CHEBI:29105"/>
        <label>1</label>
    </ligand>
</feature>
<evidence type="ECO:0000259" key="9">
    <source>
        <dbReference type="SMART" id="SM00249"/>
    </source>
</evidence>
<gene>
    <name evidence="10" type="ORF">METBIDRAFT_76623</name>
</gene>
<dbReference type="GO" id="GO:0000123">
    <property type="term" value="C:histone acetyltransferase complex"/>
    <property type="evidence" value="ECO:0007669"/>
    <property type="project" value="TreeGrafter"/>
</dbReference>
<evidence type="ECO:0000256" key="5">
    <source>
        <dbReference type="ARBA" id="ARBA00022833"/>
    </source>
</evidence>
<dbReference type="STRING" id="869754.A0A1A0HHK0"/>
<feature type="binding site" evidence="8">
    <location>
        <position position="221"/>
    </location>
    <ligand>
        <name>Zn(2+)</name>
        <dbReference type="ChEBI" id="CHEBI:29105"/>
        <label>1</label>
    </ligand>
</feature>
<dbReference type="GO" id="GO:0005634">
    <property type="term" value="C:nucleus"/>
    <property type="evidence" value="ECO:0007669"/>
    <property type="project" value="UniProtKB-SubCell"/>
</dbReference>
<sequence length="265" mass="30291">MASVVKSSSSVYSTYISTVDHLPCDIVRSLWVVQACNLAADSERQKLHDLLRHVRPSHVHQQPDRQGFLHAYQELRLKIQRWNREAVAELESLGIQMKTHGAMLRRGVGLLRVTAQAPQAPEPRASSELLKLQLDEHYRENPLASQVEALQERVLHGLRNVVIKHVPGRSSGVKIILKLPKARDRGAAPGEPERYCFCHQPSFGDMIACDFAKCKNGEWFHYKCVGLLNRAEVSRYKTQKWYCSAACQSDAEKHKPRKKRRRANW</sequence>
<proteinExistence type="inferred from homology"/>
<feature type="binding site" evidence="8">
    <location>
        <position position="209"/>
    </location>
    <ligand>
        <name>Zn(2+)</name>
        <dbReference type="ChEBI" id="CHEBI:29105"/>
        <label>2</label>
    </ligand>
</feature>
<dbReference type="GO" id="GO:0004402">
    <property type="term" value="F:histone acetyltransferase activity"/>
    <property type="evidence" value="ECO:0007669"/>
    <property type="project" value="TreeGrafter"/>
</dbReference>
<dbReference type="PANTHER" id="PTHR10333:SF94">
    <property type="entry name" value="FINGER DOMAIN PROTEIN, PUTATIVE (AFU_ORTHOLOGUE AFUA_3G11940)-RELATED"/>
    <property type="match status" value="1"/>
</dbReference>
<evidence type="ECO:0000256" key="1">
    <source>
        <dbReference type="ARBA" id="ARBA00004123"/>
    </source>
</evidence>
<dbReference type="InterPro" id="IPR013083">
    <property type="entry name" value="Znf_RING/FYVE/PHD"/>
</dbReference>
<evidence type="ECO:0000256" key="8">
    <source>
        <dbReference type="PIRSR" id="PIRSR628651-51"/>
    </source>
</evidence>
<dbReference type="RefSeq" id="XP_018714120.1">
    <property type="nucleotide sequence ID" value="XM_018858562.1"/>
</dbReference>
<evidence type="ECO:0000256" key="6">
    <source>
        <dbReference type="ARBA" id="ARBA00023242"/>
    </source>
</evidence>
<accession>A0A1A0HHK0</accession>
<comment type="similarity">
    <text evidence="2">Belongs to the ING family.</text>
</comment>
<keyword evidence="5 8" id="KW-0862">Zinc</keyword>
<feature type="binding site" evidence="8">
    <location>
        <position position="196"/>
    </location>
    <ligand>
        <name>Zn(2+)</name>
        <dbReference type="ChEBI" id="CHEBI:29105"/>
        <label>1</label>
    </ligand>
</feature>
<dbReference type="InterPro" id="IPR001965">
    <property type="entry name" value="Znf_PHD"/>
</dbReference>
<evidence type="ECO:0000313" key="11">
    <source>
        <dbReference type="Proteomes" id="UP000092555"/>
    </source>
</evidence>
<feature type="binding site" evidence="8">
    <location>
        <position position="247"/>
    </location>
    <ligand>
        <name>Zn(2+)</name>
        <dbReference type="ChEBI" id="CHEBI:29105"/>
        <label>2</label>
    </ligand>
</feature>
<dbReference type="PANTHER" id="PTHR10333">
    <property type="entry name" value="INHIBITOR OF GROWTH PROTEIN"/>
    <property type="match status" value="1"/>
</dbReference>
<comment type="subcellular location">
    <subcellularLocation>
        <location evidence="1">Nucleus</location>
    </subcellularLocation>
</comment>
<feature type="domain" description="Zinc finger PHD-type" evidence="9">
    <location>
        <begin position="195"/>
        <end position="247"/>
    </location>
</feature>
<feature type="binding site" evidence="8">
    <location>
        <position position="243"/>
    </location>
    <ligand>
        <name>Zn(2+)</name>
        <dbReference type="ChEBI" id="CHEBI:29105"/>
        <label>2</label>
    </ligand>
</feature>
<dbReference type="AlphaFoldDB" id="A0A1A0HHK0"/>
<evidence type="ECO:0000256" key="2">
    <source>
        <dbReference type="ARBA" id="ARBA00010210"/>
    </source>
</evidence>
<feature type="site" description="Histone H3K4me3 binding" evidence="7">
    <location>
        <position position="210"/>
    </location>
</feature>
<dbReference type="GeneID" id="30031538"/>
<feature type="site" description="Histone H3K4me3 binding" evidence="7">
    <location>
        <position position="206"/>
    </location>
</feature>
<feature type="site" description="Histone H3K4me3 binding" evidence="7">
    <location>
        <position position="219"/>
    </location>
</feature>
<dbReference type="InterPro" id="IPR028651">
    <property type="entry name" value="ING_fam"/>
</dbReference>